<dbReference type="Gene3D" id="3.40.50.150">
    <property type="entry name" value="Vaccinia Virus protein VP39"/>
    <property type="match status" value="1"/>
</dbReference>
<dbReference type="PANTHER" id="PTHR44942:SF4">
    <property type="entry name" value="METHYLTRANSFERASE TYPE 11 DOMAIN-CONTAINING PROTEIN"/>
    <property type="match status" value="1"/>
</dbReference>
<evidence type="ECO:0000259" key="3">
    <source>
        <dbReference type="Pfam" id="PF13649"/>
    </source>
</evidence>
<dbReference type="SUPFAM" id="SSF53335">
    <property type="entry name" value="S-adenosyl-L-methionine-dependent methyltransferases"/>
    <property type="match status" value="1"/>
</dbReference>
<dbReference type="GO" id="GO:0008168">
    <property type="term" value="F:methyltransferase activity"/>
    <property type="evidence" value="ECO:0007669"/>
    <property type="project" value="UniProtKB-KW"/>
</dbReference>
<dbReference type="RefSeq" id="WP_386189545.1">
    <property type="nucleotide sequence ID" value="NZ_JBHSBC010000009.1"/>
</dbReference>
<evidence type="ECO:0000256" key="2">
    <source>
        <dbReference type="ARBA" id="ARBA00022679"/>
    </source>
</evidence>
<sequence>MEDEKAYTERHALSFGGVAQVYDDARPDYPDELFEYIAGRLPGPKVLEVGAGTGKATVGLVDQGLTVTAVEPDPRMAAILPSRAGGQVGVEVATFESFAAAGPYDGLVSAQAWHWTDPETRMDRAAALLRPGGFLGLVWNCGPLRQEEVVAAIRAIYDDFGLSDLERPAEPVTRAEAEVIQDPETWPGDELDAHPGFEYLGSVLFPWQETLRAAEFGAYLRSTSYFQTLGPERGDSLIGRITTMIHRDFDDLVTVDWTTQCYEAVRLG</sequence>
<dbReference type="InterPro" id="IPR041698">
    <property type="entry name" value="Methyltransf_25"/>
</dbReference>
<keyword evidence="5" id="KW-1185">Reference proteome</keyword>
<dbReference type="InterPro" id="IPR051052">
    <property type="entry name" value="Diverse_substrate_MTase"/>
</dbReference>
<dbReference type="Proteomes" id="UP001595698">
    <property type="component" value="Unassembled WGS sequence"/>
</dbReference>
<protein>
    <submittedName>
        <fullName evidence="4">Class I SAM-dependent methyltransferase</fullName>
    </submittedName>
</protein>
<dbReference type="EMBL" id="JBHSBC010000009">
    <property type="protein sequence ID" value="MFC3980490.1"/>
    <property type="molecule type" value="Genomic_DNA"/>
</dbReference>
<comment type="caution">
    <text evidence="4">The sequence shown here is derived from an EMBL/GenBank/DDBJ whole genome shotgun (WGS) entry which is preliminary data.</text>
</comment>
<gene>
    <name evidence="4" type="ORF">ACFOYY_10175</name>
</gene>
<dbReference type="InterPro" id="IPR029063">
    <property type="entry name" value="SAM-dependent_MTases_sf"/>
</dbReference>
<proteinExistence type="predicted"/>
<evidence type="ECO:0000256" key="1">
    <source>
        <dbReference type="ARBA" id="ARBA00022603"/>
    </source>
</evidence>
<dbReference type="GO" id="GO:0032259">
    <property type="term" value="P:methylation"/>
    <property type="evidence" value="ECO:0007669"/>
    <property type="project" value="UniProtKB-KW"/>
</dbReference>
<name>A0ABV8EXL8_9ACTN</name>
<accession>A0ABV8EXL8</accession>
<dbReference type="CDD" id="cd02440">
    <property type="entry name" value="AdoMet_MTases"/>
    <property type="match status" value="1"/>
</dbReference>
<feature type="domain" description="Methyltransferase" evidence="3">
    <location>
        <begin position="46"/>
        <end position="133"/>
    </location>
</feature>
<organism evidence="4 5">
    <name type="scientific">Streptosporangium jomthongense</name>
    <dbReference type="NCBI Taxonomy" id="1193683"/>
    <lineage>
        <taxon>Bacteria</taxon>
        <taxon>Bacillati</taxon>
        <taxon>Actinomycetota</taxon>
        <taxon>Actinomycetes</taxon>
        <taxon>Streptosporangiales</taxon>
        <taxon>Streptosporangiaceae</taxon>
        <taxon>Streptosporangium</taxon>
    </lineage>
</organism>
<dbReference type="Pfam" id="PF13649">
    <property type="entry name" value="Methyltransf_25"/>
    <property type="match status" value="1"/>
</dbReference>
<reference evidence="5" key="1">
    <citation type="journal article" date="2019" name="Int. J. Syst. Evol. Microbiol.">
        <title>The Global Catalogue of Microorganisms (GCM) 10K type strain sequencing project: providing services to taxonomists for standard genome sequencing and annotation.</title>
        <authorList>
            <consortium name="The Broad Institute Genomics Platform"/>
            <consortium name="The Broad Institute Genome Sequencing Center for Infectious Disease"/>
            <person name="Wu L."/>
            <person name="Ma J."/>
        </authorList>
    </citation>
    <scope>NUCLEOTIDE SEQUENCE [LARGE SCALE GENOMIC DNA]</scope>
    <source>
        <strain evidence="5">TBRC 7912</strain>
    </source>
</reference>
<evidence type="ECO:0000313" key="5">
    <source>
        <dbReference type="Proteomes" id="UP001595698"/>
    </source>
</evidence>
<keyword evidence="2" id="KW-0808">Transferase</keyword>
<keyword evidence="1 4" id="KW-0489">Methyltransferase</keyword>
<evidence type="ECO:0000313" key="4">
    <source>
        <dbReference type="EMBL" id="MFC3980490.1"/>
    </source>
</evidence>
<dbReference type="PANTHER" id="PTHR44942">
    <property type="entry name" value="METHYLTRANSF_11 DOMAIN-CONTAINING PROTEIN"/>
    <property type="match status" value="1"/>
</dbReference>